<name>A0AAV4UY88_CAEEX</name>
<feature type="region of interest" description="Disordered" evidence="1">
    <location>
        <begin position="1"/>
        <end position="78"/>
    </location>
</feature>
<evidence type="ECO:0000256" key="1">
    <source>
        <dbReference type="SAM" id="MobiDB-lite"/>
    </source>
</evidence>
<dbReference type="EMBL" id="BPLR01013665">
    <property type="protein sequence ID" value="GIY62787.1"/>
    <property type="molecule type" value="Genomic_DNA"/>
</dbReference>
<accession>A0AAV4UY88</accession>
<feature type="compositionally biased region" description="Polar residues" evidence="1">
    <location>
        <begin position="65"/>
        <end position="77"/>
    </location>
</feature>
<evidence type="ECO:0000313" key="3">
    <source>
        <dbReference type="Proteomes" id="UP001054945"/>
    </source>
</evidence>
<gene>
    <name evidence="2" type="ORF">CEXT_5751</name>
</gene>
<reference evidence="2 3" key="1">
    <citation type="submission" date="2021-06" db="EMBL/GenBank/DDBJ databases">
        <title>Caerostris extrusa draft genome.</title>
        <authorList>
            <person name="Kono N."/>
            <person name="Arakawa K."/>
        </authorList>
    </citation>
    <scope>NUCLEOTIDE SEQUENCE [LARGE SCALE GENOMIC DNA]</scope>
</reference>
<dbReference type="AlphaFoldDB" id="A0AAV4UY88"/>
<protein>
    <submittedName>
        <fullName evidence="2">Uncharacterized protein</fullName>
    </submittedName>
</protein>
<evidence type="ECO:0000313" key="2">
    <source>
        <dbReference type="EMBL" id="GIY62787.1"/>
    </source>
</evidence>
<sequence length="111" mass="12805">MTKAVRTYQGQPQTSQISKQAMTVASQLPQHSNTNNRWNNARNLQQNDERYSHSVNSPRIRDMQPDSSQDGRSSRNLLITKKKTVSQTTKKLKINAFNNHMDSAKKWIHII</sequence>
<keyword evidence="3" id="KW-1185">Reference proteome</keyword>
<dbReference type="Proteomes" id="UP001054945">
    <property type="component" value="Unassembled WGS sequence"/>
</dbReference>
<proteinExistence type="predicted"/>
<organism evidence="2 3">
    <name type="scientific">Caerostris extrusa</name>
    <name type="common">Bark spider</name>
    <name type="synonym">Caerostris bankana</name>
    <dbReference type="NCBI Taxonomy" id="172846"/>
    <lineage>
        <taxon>Eukaryota</taxon>
        <taxon>Metazoa</taxon>
        <taxon>Ecdysozoa</taxon>
        <taxon>Arthropoda</taxon>
        <taxon>Chelicerata</taxon>
        <taxon>Arachnida</taxon>
        <taxon>Araneae</taxon>
        <taxon>Araneomorphae</taxon>
        <taxon>Entelegynae</taxon>
        <taxon>Araneoidea</taxon>
        <taxon>Araneidae</taxon>
        <taxon>Caerostris</taxon>
    </lineage>
</organism>
<feature type="compositionally biased region" description="Low complexity" evidence="1">
    <location>
        <begin position="33"/>
        <end position="46"/>
    </location>
</feature>
<feature type="compositionally biased region" description="Polar residues" evidence="1">
    <location>
        <begin position="8"/>
        <end position="32"/>
    </location>
</feature>
<comment type="caution">
    <text evidence="2">The sequence shown here is derived from an EMBL/GenBank/DDBJ whole genome shotgun (WGS) entry which is preliminary data.</text>
</comment>